<feature type="compositionally biased region" description="Basic and acidic residues" evidence="1">
    <location>
        <begin position="1475"/>
        <end position="1484"/>
    </location>
</feature>
<dbReference type="SUPFAM" id="SSF46689">
    <property type="entry name" value="Homeodomain-like"/>
    <property type="match status" value="1"/>
</dbReference>
<feature type="compositionally biased region" description="Basic residues" evidence="1">
    <location>
        <begin position="839"/>
        <end position="848"/>
    </location>
</feature>
<evidence type="ECO:0000313" key="4">
    <source>
        <dbReference type="Proteomes" id="UP000824219"/>
    </source>
</evidence>
<accession>A0A9D3NGR2</accession>
<dbReference type="SMART" id="SM00717">
    <property type="entry name" value="SANT"/>
    <property type="match status" value="1"/>
</dbReference>
<dbReference type="PANTHER" id="PTHR22929">
    <property type="entry name" value="RNA POLYMERASE III TRANSCRIPTION INITIATION FACTOR B"/>
    <property type="match status" value="1"/>
</dbReference>
<evidence type="ECO:0000256" key="1">
    <source>
        <dbReference type="SAM" id="MobiDB-lite"/>
    </source>
</evidence>
<name>A0A9D3NGR2_9TELE</name>
<dbReference type="Proteomes" id="UP000824219">
    <property type="component" value="Linkage Group LG18"/>
</dbReference>
<feature type="compositionally biased region" description="Low complexity" evidence="1">
    <location>
        <begin position="147"/>
        <end position="161"/>
    </location>
</feature>
<dbReference type="CDD" id="cd00167">
    <property type="entry name" value="SANT"/>
    <property type="match status" value="1"/>
</dbReference>
<feature type="compositionally biased region" description="Basic and acidic residues" evidence="1">
    <location>
        <begin position="646"/>
        <end position="662"/>
    </location>
</feature>
<proteinExistence type="predicted"/>
<feature type="compositionally biased region" description="Low complexity" evidence="1">
    <location>
        <begin position="247"/>
        <end position="261"/>
    </location>
</feature>
<feature type="compositionally biased region" description="Acidic residues" evidence="1">
    <location>
        <begin position="810"/>
        <end position="819"/>
    </location>
</feature>
<dbReference type="GO" id="GO:0000126">
    <property type="term" value="C:transcription factor TFIIIB complex"/>
    <property type="evidence" value="ECO:0007669"/>
    <property type="project" value="TreeGrafter"/>
</dbReference>
<dbReference type="InterPro" id="IPR001005">
    <property type="entry name" value="SANT/Myb"/>
</dbReference>
<feature type="compositionally biased region" description="Low complexity" evidence="1">
    <location>
        <begin position="1034"/>
        <end position="1044"/>
    </location>
</feature>
<feature type="compositionally biased region" description="Polar residues" evidence="1">
    <location>
        <begin position="1626"/>
        <end position="1636"/>
    </location>
</feature>
<feature type="compositionally biased region" description="Polar residues" evidence="1">
    <location>
        <begin position="275"/>
        <end position="287"/>
    </location>
</feature>
<dbReference type="InterPro" id="IPR009057">
    <property type="entry name" value="Homeodomain-like_sf"/>
</dbReference>
<dbReference type="EMBL" id="JAHKSW010000018">
    <property type="protein sequence ID" value="KAG7320715.1"/>
    <property type="molecule type" value="Genomic_DNA"/>
</dbReference>
<feature type="compositionally biased region" description="Polar residues" evidence="1">
    <location>
        <begin position="1681"/>
        <end position="1692"/>
    </location>
</feature>
<organism evidence="3 4">
    <name type="scientific">Hemibagrus wyckioides</name>
    <dbReference type="NCBI Taxonomy" id="337641"/>
    <lineage>
        <taxon>Eukaryota</taxon>
        <taxon>Metazoa</taxon>
        <taxon>Chordata</taxon>
        <taxon>Craniata</taxon>
        <taxon>Vertebrata</taxon>
        <taxon>Euteleostomi</taxon>
        <taxon>Actinopterygii</taxon>
        <taxon>Neopterygii</taxon>
        <taxon>Teleostei</taxon>
        <taxon>Ostariophysi</taxon>
        <taxon>Siluriformes</taxon>
        <taxon>Bagridae</taxon>
        <taxon>Hemibagrus</taxon>
    </lineage>
</organism>
<feature type="compositionally biased region" description="Basic and acidic residues" evidence="1">
    <location>
        <begin position="1251"/>
        <end position="1263"/>
    </location>
</feature>
<feature type="compositionally biased region" description="Basic and acidic residues" evidence="1">
    <location>
        <begin position="1188"/>
        <end position="1211"/>
    </location>
</feature>
<feature type="region of interest" description="Disordered" evidence="1">
    <location>
        <begin position="1361"/>
        <end position="1708"/>
    </location>
</feature>
<feature type="region of interest" description="Disordered" evidence="1">
    <location>
        <begin position="77"/>
        <end position="112"/>
    </location>
</feature>
<feature type="region of interest" description="Disordered" evidence="1">
    <location>
        <begin position="21"/>
        <end position="45"/>
    </location>
</feature>
<feature type="domain" description="Myb-like" evidence="2">
    <location>
        <begin position="522"/>
        <end position="570"/>
    </location>
</feature>
<dbReference type="OrthoDB" id="272624at2759"/>
<feature type="compositionally biased region" description="Basic and acidic residues" evidence="1">
    <location>
        <begin position="1393"/>
        <end position="1410"/>
    </location>
</feature>
<dbReference type="GO" id="GO:0070898">
    <property type="term" value="P:RNA polymerase III preinitiation complex assembly"/>
    <property type="evidence" value="ECO:0007669"/>
    <property type="project" value="TreeGrafter"/>
</dbReference>
<feature type="compositionally biased region" description="Basic residues" evidence="1">
    <location>
        <begin position="663"/>
        <end position="680"/>
    </location>
</feature>
<feature type="compositionally biased region" description="Basic and acidic residues" evidence="1">
    <location>
        <begin position="733"/>
        <end position="749"/>
    </location>
</feature>
<feature type="compositionally biased region" description="Basic and acidic residues" evidence="1">
    <location>
        <begin position="309"/>
        <end position="318"/>
    </location>
</feature>
<feature type="region of interest" description="Disordered" evidence="1">
    <location>
        <begin position="1029"/>
        <end position="1314"/>
    </location>
</feature>
<evidence type="ECO:0000313" key="3">
    <source>
        <dbReference type="EMBL" id="KAG7320715.1"/>
    </source>
</evidence>
<evidence type="ECO:0000259" key="2">
    <source>
        <dbReference type="SMART" id="SM00717"/>
    </source>
</evidence>
<feature type="compositionally biased region" description="Basic and acidic residues" evidence="1">
    <location>
        <begin position="369"/>
        <end position="380"/>
    </location>
</feature>
<dbReference type="PANTHER" id="PTHR22929:SF0">
    <property type="entry name" value="TRANSCRIPTION FACTOR TFIIIB COMPONENT B'' HOMOLOG"/>
    <property type="match status" value="1"/>
</dbReference>
<dbReference type="Pfam" id="PF15963">
    <property type="entry name" value="Myb_DNA-bind_7"/>
    <property type="match status" value="1"/>
</dbReference>
<gene>
    <name evidence="3" type="ORF">KOW79_015130</name>
</gene>
<feature type="compositionally biased region" description="Pro residues" evidence="1">
    <location>
        <begin position="1662"/>
        <end position="1678"/>
    </location>
</feature>
<keyword evidence="4" id="KW-1185">Reference proteome</keyword>
<feature type="compositionally biased region" description="Acidic residues" evidence="1">
    <location>
        <begin position="859"/>
        <end position="880"/>
    </location>
</feature>
<dbReference type="InterPro" id="IPR039467">
    <property type="entry name" value="TFIIIB_B''_Myb"/>
</dbReference>
<reference evidence="3 4" key="1">
    <citation type="submission" date="2021-06" db="EMBL/GenBank/DDBJ databases">
        <title>Chromosome-level genome assembly of the red-tail catfish (Hemibagrus wyckioides).</title>
        <authorList>
            <person name="Shao F."/>
        </authorList>
    </citation>
    <scope>NUCLEOTIDE SEQUENCE [LARGE SCALE GENOMIC DNA]</scope>
    <source>
        <strain evidence="3">EC202008001</strain>
        <tissue evidence="3">Blood</tissue>
    </source>
</reference>
<feature type="compositionally biased region" description="Basic and acidic residues" evidence="1">
    <location>
        <begin position="422"/>
        <end position="431"/>
    </location>
</feature>
<feature type="compositionally biased region" description="Acidic residues" evidence="1">
    <location>
        <begin position="450"/>
        <end position="465"/>
    </location>
</feature>
<feature type="compositionally biased region" description="Polar residues" evidence="1">
    <location>
        <begin position="101"/>
        <end position="112"/>
    </location>
</feature>
<feature type="compositionally biased region" description="Low complexity" evidence="1">
    <location>
        <begin position="1502"/>
        <end position="1522"/>
    </location>
</feature>
<feature type="compositionally biased region" description="Polar residues" evidence="1">
    <location>
        <begin position="1600"/>
        <end position="1612"/>
    </location>
</feature>
<feature type="compositionally biased region" description="Polar residues" evidence="1">
    <location>
        <begin position="319"/>
        <end position="338"/>
    </location>
</feature>
<protein>
    <recommendedName>
        <fullName evidence="2">Myb-like domain-containing protein</fullName>
    </recommendedName>
</protein>
<dbReference type="GO" id="GO:0001156">
    <property type="term" value="F:TFIIIC-class transcription factor complex binding"/>
    <property type="evidence" value="ECO:0007669"/>
    <property type="project" value="TreeGrafter"/>
</dbReference>
<feature type="compositionally biased region" description="Polar residues" evidence="1">
    <location>
        <begin position="1051"/>
        <end position="1081"/>
    </location>
</feature>
<feature type="region of interest" description="Disordered" evidence="1">
    <location>
        <begin position="129"/>
        <end position="469"/>
    </location>
</feature>
<sequence>MARYVYNKQVKMIRRSRISVRPNVKPTGRAAATSREAPADLSDHAEVKAGAEESITEVKAGAEESITEVKAGAEESITEVKAGAEESITEVKSAVPAPEMSDNTESQSGDVTRQSDLSLNAADVAGQSAFTSSLSTRRKRFSVLPNLSKPRSTPTPTLTSSKPRKSPARPEPTPEIPPTSTNIASVVSESPDKQEPTQEPAPEPLPVSTKSARSPAPKLPSPSVHSISKTSRFHTKVTKPTPEKVLSTPESAPELPAAPLTRSEGKSKRKKPKLVTSTQDNTETSSCRSDEAEPRSADQGAAESSCPGEEVRSHHSPTDSETQNEPVVQDGSDLSSPGESKKPQQHVPLALRSLNDPVDRLRLARAKKLRELLKKEMNKEKQKKQQKSPTGISKSKKTKDHTKMTMRELIYYLPSTNPMKSYTEDEQRAETDSPSPLKAAPAVPSATEENAAEEEEEHEGEEEEPMLAPRVKVAEDGSLIIDEESLTVRVQRMKGPNLMEERDPIFERGSTTTYSSFRKGTYTKPWSNRETDMFFLAISMVGTDFSMIGQLFPHRARIEIKNKFKKEERTNSWRIDKAFKEKRRLDLDFFSKLLAQILKDEEEKRKKRKCTSQVSKLPCRRPGERKKMIYSSDSEEDESSSSDAMDGEKENENVCSDGERSAPPKRKRMEVSQRKSRKANRSAEQEAEEEAERSSNEETSPVNELDSVEKETEGLGVKSVRKRRRNRGAVVQKKAEDTHTSVREERAKDSSASVQEKTRHTSDVISCRLQDSETEDEPDVSTIQEHILNKPTRSGRIPKLSQQMIRAAADEEDDEEEEQPPPRPLPPDGRPRGSQAKQGRWRAPHQGKSKLLTLVASVTEDEDDDEEEYGTNQEEENYSVNAEEENQPFVPMGLRSLRTVESEVEETMEELDISVNVPDVLGISQNAVCPELSCERALSTMGSVPCEHQLDLLVGVIEFLGPDHMEVSEEAARTLLTIGHSANVTQTELSSTGDVIIVEDSSTPVHEIVMETMDQSETMETCNIMTSDLSSGITSQTDSVSTVVTEDKTPPQGSASTPEPVSGQENKPLSTEIQPETSNITVPEPTALKTRRNRLPKPNLSRASKPTQREPAIAATCSVETCSTPVKDDREAKTVESQTSAVKDLSPEEPSQPEPEEQYSEACKERENKSEGCSSDLQLEEKMEDGDSGQRSRVENERKEETQQAHSESESRPPGSECSVKPSQAVRRCRGAKPKPNLVRNVRTTHTVTDVQKDPPEVPDEKQSAASTLPDIQQPEEGANLIPESEREPPHDSVTVILDDNPVEPPKSVCETSTPDEPVFILSLTEVLPTLTERAGLVTNPLSLSATSGTVPEPISAIEGAAADVGGTGPDGDQVFSQLLPDALIPVSEEGESEKRENETSRGKEEESSSREPSQTVSAPERPDEPPMEPSASSCTAEEKVKEMDCPAKWRKLPERGRRAKVQIEPNSNQRKTRRDISPPDETRSTPASSCERTLEETEPWPTSSEIASSSLASTEELSPSEILDIKEDTLSSTVLDKNSKTSTASPEQSRAISPPPVRRETPPPQASSSSSQGVVENINFPETDPVEPSASGVEVGSQPVHQTTPLASTGPLTRPGRRPKGFLSFMSSANSQRPSESARVPQKPATITSSRGRGRATPSTSTPPPPPSQTPPSPSTQPPDVSSHTQAGTSGENPNAAEADEEPTSVSAYFFNDIFTEVDEEDELD</sequence>
<feature type="region of interest" description="Disordered" evidence="1">
    <location>
        <begin position="602"/>
        <end position="880"/>
    </location>
</feature>
<feature type="compositionally biased region" description="Basic and acidic residues" evidence="1">
    <location>
        <begin position="1437"/>
        <end position="1457"/>
    </location>
</feature>
<comment type="caution">
    <text evidence="3">The sequence shown here is derived from an EMBL/GenBank/DDBJ whole genome shotgun (WGS) entry which is preliminary data.</text>
</comment>
<feature type="compositionally biased region" description="Polar residues" evidence="1">
    <location>
        <begin position="1531"/>
        <end position="1552"/>
    </location>
</feature>